<dbReference type="CDD" id="cd19076">
    <property type="entry name" value="AKR_AKR13A_13D"/>
    <property type="match status" value="1"/>
</dbReference>
<evidence type="ECO:0000313" key="3">
    <source>
        <dbReference type="EMBL" id="SSC65696.1"/>
    </source>
</evidence>
<keyword evidence="4" id="KW-1185">Reference proteome</keyword>
<dbReference type="InterPro" id="IPR036812">
    <property type="entry name" value="NAD(P)_OxRdtase_dom_sf"/>
</dbReference>
<dbReference type="EMBL" id="UEYP01000001">
    <property type="protein sequence ID" value="SSC65696.1"/>
    <property type="molecule type" value="Genomic_DNA"/>
</dbReference>
<dbReference type="PANTHER" id="PTHR43625">
    <property type="entry name" value="AFLATOXIN B1 ALDEHYDE REDUCTASE"/>
    <property type="match status" value="1"/>
</dbReference>
<keyword evidence="1" id="KW-0560">Oxidoreductase</keyword>
<accession>A0A376AD04</accession>
<dbReference type="PANTHER" id="PTHR43625:SF40">
    <property type="entry name" value="ALDO-KETO REDUCTASE YAKC [NADP(+)]"/>
    <property type="match status" value="1"/>
</dbReference>
<dbReference type="STRING" id="1336235.GCA_000518785_01501"/>
<dbReference type="Pfam" id="PF00248">
    <property type="entry name" value="Aldo_ket_red"/>
    <property type="match status" value="1"/>
</dbReference>
<evidence type="ECO:0000256" key="1">
    <source>
        <dbReference type="ARBA" id="ARBA00023002"/>
    </source>
</evidence>
<dbReference type="GO" id="GO:0005737">
    <property type="term" value="C:cytoplasm"/>
    <property type="evidence" value="ECO:0007669"/>
    <property type="project" value="TreeGrafter"/>
</dbReference>
<evidence type="ECO:0000259" key="2">
    <source>
        <dbReference type="Pfam" id="PF00248"/>
    </source>
</evidence>
<organism evidence="3 4">
    <name type="scientific">Ciceribacter selenitireducens ATCC BAA-1503</name>
    <dbReference type="NCBI Taxonomy" id="1336235"/>
    <lineage>
        <taxon>Bacteria</taxon>
        <taxon>Pseudomonadati</taxon>
        <taxon>Pseudomonadota</taxon>
        <taxon>Alphaproteobacteria</taxon>
        <taxon>Hyphomicrobiales</taxon>
        <taxon>Rhizobiaceae</taxon>
        <taxon>Ciceribacter</taxon>
    </lineage>
</organism>
<dbReference type="Proteomes" id="UP000254764">
    <property type="component" value="Unassembled WGS sequence"/>
</dbReference>
<dbReference type="Gene3D" id="3.20.20.100">
    <property type="entry name" value="NADP-dependent oxidoreductase domain"/>
    <property type="match status" value="1"/>
</dbReference>
<reference evidence="4" key="1">
    <citation type="submission" date="2018-07" db="EMBL/GenBank/DDBJ databases">
        <authorList>
            <person name="Peiro R."/>
            <person name="Begona"/>
            <person name="Cbmso G."/>
            <person name="Lopez M."/>
            <person name="Gonzalez S."/>
        </authorList>
    </citation>
    <scope>NUCLEOTIDE SEQUENCE [LARGE SCALE GENOMIC DNA]</scope>
</reference>
<dbReference type="InterPro" id="IPR050791">
    <property type="entry name" value="Aldo-Keto_reductase"/>
</dbReference>
<gene>
    <name evidence="3" type="ORF">RHIZ70_1404</name>
</gene>
<dbReference type="AlphaFoldDB" id="A0A376AD04"/>
<name>A0A376AD04_9HYPH</name>
<proteinExistence type="predicted"/>
<dbReference type="SUPFAM" id="SSF51430">
    <property type="entry name" value="NAD(P)-linked oxidoreductase"/>
    <property type="match status" value="1"/>
</dbReference>
<dbReference type="GO" id="GO:0016491">
    <property type="term" value="F:oxidoreductase activity"/>
    <property type="evidence" value="ECO:0007669"/>
    <property type="project" value="UniProtKB-KW"/>
</dbReference>
<evidence type="ECO:0000313" key="4">
    <source>
        <dbReference type="Proteomes" id="UP000254764"/>
    </source>
</evidence>
<feature type="domain" description="NADP-dependent oxidoreductase" evidence="2">
    <location>
        <begin position="23"/>
        <end position="317"/>
    </location>
</feature>
<protein>
    <recommendedName>
        <fullName evidence="2">NADP-dependent oxidoreductase domain-containing protein</fullName>
    </recommendedName>
</protein>
<dbReference type="InterPro" id="IPR023210">
    <property type="entry name" value="NADP_OxRdtase_dom"/>
</dbReference>
<sequence>MIEDQRYDFMKTRTLGPLSVSSLGLGCMGMSHGYTQTGDEAGSLATLARAVELGVTLFDTAEIYGPFTNEILVGKGLKPYRDRVKIATKFGFRINTENPNDASAGGTDSRPEHVREVAEASLKRLGVEVIDLFYQHRVDPDVPIEETVGAMADLVRQGKVRAIGLSEASAATLRRAHAVHPIAAIQSEYSLWTRDPEENGVLDTCRELGIGFVPFSPLGRGVLTGALKTLDGMAENDFRRTLPRFSQENFDANLALVSALEAMAAEKGVTPGQLALAWVLAQGDFIVPIPGTTKIANLEKNVAAADIVLSDAEVKTLGDMLSPQKVAGARYPERMAKMAGR</sequence>
<dbReference type="PROSITE" id="PS51257">
    <property type="entry name" value="PROKAR_LIPOPROTEIN"/>
    <property type="match status" value="1"/>
</dbReference>